<keyword evidence="2" id="KW-1185">Reference proteome</keyword>
<accession>A0ACC1THX4</accession>
<comment type="caution">
    <text evidence="1">The sequence shown here is derived from an EMBL/GenBank/DDBJ whole genome shotgun (WGS) entry which is preliminary data.</text>
</comment>
<dbReference type="Proteomes" id="UP001163835">
    <property type="component" value="Unassembled WGS sequence"/>
</dbReference>
<protein>
    <submittedName>
        <fullName evidence="1">Uncharacterized protein</fullName>
    </submittedName>
</protein>
<gene>
    <name evidence="1" type="ORF">F5876DRAFT_53855</name>
</gene>
<name>A0ACC1THX4_9AGAR</name>
<evidence type="ECO:0000313" key="1">
    <source>
        <dbReference type="EMBL" id="KAJ3804036.1"/>
    </source>
</evidence>
<organism evidence="1 2">
    <name type="scientific">Lentinula aff. lateritia</name>
    <dbReference type="NCBI Taxonomy" id="2804960"/>
    <lineage>
        <taxon>Eukaryota</taxon>
        <taxon>Fungi</taxon>
        <taxon>Dikarya</taxon>
        <taxon>Basidiomycota</taxon>
        <taxon>Agaricomycotina</taxon>
        <taxon>Agaricomycetes</taxon>
        <taxon>Agaricomycetidae</taxon>
        <taxon>Agaricales</taxon>
        <taxon>Marasmiineae</taxon>
        <taxon>Omphalotaceae</taxon>
        <taxon>Lentinula</taxon>
    </lineage>
</organism>
<proteinExistence type="predicted"/>
<reference evidence="1" key="1">
    <citation type="submission" date="2022-09" db="EMBL/GenBank/DDBJ databases">
        <title>A Global Phylogenomic Analysis of the Shiitake Genus Lentinula.</title>
        <authorList>
            <consortium name="DOE Joint Genome Institute"/>
            <person name="Sierra-Patev S."/>
            <person name="Min B."/>
            <person name="Naranjo-Ortiz M."/>
            <person name="Looney B."/>
            <person name="Konkel Z."/>
            <person name="Slot J.C."/>
            <person name="Sakamoto Y."/>
            <person name="Steenwyk J.L."/>
            <person name="Rokas A."/>
            <person name="Carro J."/>
            <person name="Camarero S."/>
            <person name="Ferreira P."/>
            <person name="Molpeceres G."/>
            <person name="Ruiz-Duenas F.J."/>
            <person name="Serrano A."/>
            <person name="Henrissat B."/>
            <person name="Drula E."/>
            <person name="Hughes K.W."/>
            <person name="Mata J.L."/>
            <person name="Ishikawa N.K."/>
            <person name="Vargas-Isla R."/>
            <person name="Ushijima S."/>
            <person name="Smith C.A."/>
            <person name="Ahrendt S."/>
            <person name="Andreopoulos W."/>
            <person name="He G."/>
            <person name="Labutti K."/>
            <person name="Lipzen A."/>
            <person name="Ng V."/>
            <person name="Riley R."/>
            <person name="Sandor L."/>
            <person name="Barry K."/>
            <person name="Martinez A.T."/>
            <person name="Xiao Y."/>
            <person name="Gibbons J.G."/>
            <person name="Terashima K."/>
            <person name="Grigoriev I.V."/>
            <person name="Hibbett D.S."/>
        </authorList>
    </citation>
    <scope>NUCLEOTIDE SEQUENCE</scope>
    <source>
        <strain evidence="1">TMI1499</strain>
    </source>
</reference>
<sequence length="113" mass="13128">GHQNYAYIKHMFKTNQVHEIKLDSKQMEEPECQTCMLTKAVRFPISTIQASLRLEKFGDVFHMDVWGPASVQMLNHYIYALTVINEATSWLEELLMKGKDESFTQYVILQTGL</sequence>
<dbReference type="EMBL" id="MU796378">
    <property type="protein sequence ID" value="KAJ3804036.1"/>
    <property type="molecule type" value="Genomic_DNA"/>
</dbReference>
<feature type="non-terminal residue" evidence="1">
    <location>
        <position position="1"/>
    </location>
</feature>
<evidence type="ECO:0000313" key="2">
    <source>
        <dbReference type="Proteomes" id="UP001163835"/>
    </source>
</evidence>